<keyword evidence="1" id="KW-0812">Transmembrane</keyword>
<dbReference type="EMBL" id="PFKX01000043">
    <property type="protein sequence ID" value="PIY58337.1"/>
    <property type="molecule type" value="Genomic_DNA"/>
</dbReference>
<dbReference type="Proteomes" id="UP000230732">
    <property type="component" value="Unassembled WGS sequence"/>
</dbReference>
<name>A0A2M7Q4I8_9BACT</name>
<reference evidence="3" key="1">
    <citation type="submission" date="2017-09" db="EMBL/GenBank/DDBJ databases">
        <title>Depth-based differentiation of microbial function through sediment-hosted aquifers and enrichment of novel symbionts in the deep terrestrial subsurface.</title>
        <authorList>
            <person name="Probst A.J."/>
            <person name="Ladd B."/>
            <person name="Jarett J.K."/>
            <person name="Geller-Mcgrath D.E."/>
            <person name="Sieber C.M.K."/>
            <person name="Emerson J.B."/>
            <person name="Anantharaman K."/>
            <person name="Thomas B.C."/>
            <person name="Malmstrom R."/>
            <person name="Stieglmeier M."/>
            <person name="Klingl A."/>
            <person name="Woyke T."/>
            <person name="Ryan C.M."/>
            <person name="Banfield J.F."/>
        </authorList>
    </citation>
    <scope>NUCLEOTIDE SEQUENCE [LARGE SCALE GENOMIC DNA]</scope>
</reference>
<organism evidence="2 3">
    <name type="scientific">Candidatus Yonathbacteria bacterium CG_4_10_14_0_8_um_filter_43_17</name>
    <dbReference type="NCBI Taxonomy" id="1975099"/>
    <lineage>
        <taxon>Bacteria</taxon>
        <taxon>Candidatus Yonathiibacteriota</taxon>
    </lineage>
</organism>
<keyword evidence="1" id="KW-0472">Membrane</keyword>
<accession>A0A2M7Q4I8</accession>
<proteinExistence type="predicted"/>
<feature type="transmembrane region" description="Helical" evidence="1">
    <location>
        <begin position="56"/>
        <end position="76"/>
    </location>
</feature>
<comment type="caution">
    <text evidence="2">The sequence shown here is derived from an EMBL/GenBank/DDBJ whole genome shotgun (WGS) entry which is preliminary data.</text>
</comment>
<evidence type="ECO:0000313" key="3">
    <source>
        <dbReference type="Proteomes" id="UP000230732"/>
    </source>
</evidence>
<gene>
    <name evidence="2" type="ORF">COY98_02875</name>
</gene>
<keyword evidence="1" id="KW-1133">Transmembrane helix</keyword>
<feature type="transmembrane region" description="Helical" evidence="1">
    <location>
        <begin position="21"/>
        <end position="40"/>
    </location>
</feature>
<dbReference type="AlphaFoldDB" id="A0A2M7Q4I8"/>
<sequence>MKEISRRQGFTHQNFLKKNSGGFMQIVLLAIVIIAALGYFNIDLRTVFENPIVQKIWNIFVVGWTTYLQPFVIYLWTSFNGLTK</sequence>
<evidence type="ECO:0000256" key="1">
    <source>
        <dbReference type="SAM" id="Phobius"/>
    </source>
</evidence>
<protein>
    <submittedName>
        <fullName evidence="2">Uncharacterized protein</fullName>
    </submittedName>
</protein>
<evidence type="ECO:0000313" key="2">
    <source>
        <dbReference type="EMBL" id="PIY58337.1"/>
    </source>
</evidence>